<reference evidence="10 11" key="1">
    <citation type="submission" date="2014-08" db="EMBL/GenBank/DDBJ databases">
        <authorList>
            <person name="Kuleshov K."/>
            <person name="Dedkov V."/>
            <person name="Markelov M."/>
            <person name="Pimkina E."/>
        </authorList>
    </citation>
    <scope>NUCLEOTIDE SEQUENCE [LARGE SCALE GENOMIC DNA]</scope>
    <source>
        <strain evidence="11">TOA</strain>
    </source>
</reference>
<dbReference type="GO" id="GO:0003700">
    <property type="term" value="F:DNA-binding transcription factor activity"/>
    <property type="evidence" value="ECO:0007669"/>
    <property type="project" value="InterPro"/>
</dbReference>
<evidence type="ECO:0000256" key="3">
    <source>
        <dbReference type="ARBA" id="ARBA00022814"/>
    </source>
</evidence>
<evidence type="ECO:0000256" key="7">
    <source>
        <dbReference type="HAMAP-Rule" id="MF_00945"/>
    </source>
</evidence>
<dbReference type="PANTHER" id="PTHR22648">
    <property type="entry name" value="TRANSCRIPTION TERMINATION FACTOR NUSA"/>
    <property type="match status" value="1"/>
</dbReference>
<feature type="domain" description="S1 motif" evidence="9">
    <location>
        <begin position="164"/>
        <end position="231"/>
    </location>
</feature>
<keyword evidence="5 7" id="KW-0805">Transcription regulation</keyword>
<dbReference type="InterPro" id="IPR010213">
    <property type="entry name" value="TF_NusA"/>
</dbReference>
<dbReference type="Gene3D" id="2.40.50.140">
    <property type="entry name" value="Nucleic acid-binding proteins"/>
    <property type="match status" value="1"/>
</dbReference>
<dbReference type="OrthoDB" id="9807233at2"/>
<comment type="subunit">
    <text evidence="7">Monomer. Binds directly to the core enzyme of the DNA-dependent RNA polymerase and to nascent RNA.</text>
</comment>
<dbReference type="SUPFAM" id="SSF69705">
    <property type="entry name" value="Transcription factor NusA, N-terminal domain"/>
    <property type="match status" value="1"/>
</dbReference>
<dbReference type="GO" id="GO:0006353">
    <property type="term" value="P:DNA-templated transcription termination"/>
    <property type="evidence" value="ECO:0007669"/>
    <property type="project" value="UniProtKB-UniRule"/>
</dbReference>
<dbReference type="InterPro" id="IPR036555">
    <property type="entry name" value="NusA_N_sf"/>
</dbReference>
<dbReference type="InterPro" id="IPR012340">
    <property type="entry name" value="NA-bd_OB-fold"/>
</dbReference>
<dbReference type="InterPro" id="IPR025249">
    <property type="entry name" value="TF_NusA_KH_1st"/>
</dbReference>
<protein>
    <recommendedName>
        <fullName evidence="7">Transcription termination/antitermination protein NusA</fullName>
    </recommendedName>
</protein>
<dbReference type="PROSITE" id="PS50126">
    <property type="entry name" value="S1"/>
    <property type="match status" value="1"/>
</dbReference>
<evidence type="ECO:0000313" key="10">
    <source>
        <dbReference type="EMBL" id="AYN65676.1"/>
    </source>
</evidence>
<dbReference type="HAMAP" id="MF_00945_B">
    <property type="entry name" value="NusA_B"/>
    <property type="match status" value="1"/>
</dbReference>
<keyword evidence="2 7" id="KW-0963">Cytoplasm</keyword>
<dbReference type="RefSeq" id="WP_052039052.1">
    <property type="nucleotide sequence ID" value="NZ_CP086131.1"/>
</dbReference>
<dbReference type="SUPFAM" id="SSF54814">
    <property type="entry name" value="Prokaryotic type KH domain (KH-domain type II)"/>
    <property type="match status" value="2"/>
</dbReference>
<keyword evidence="4 7" id="KW-0694">RNA-binding</keyword>
<evidence type="ECO:0000256" key="2">
    <source>
        <dbReference type="ARBA" id="ARBA00022490"/>
    </source>
</evidence>
<dbReference type="InterPro" id="IPR058582">
    <property type="entry name" value="KH_NusA_2nd"/>
</dbReference>
<dbReference type="Pfam" id="PF13184">
    <property type="entry name" value="KH_NusA_1st"/>
    <property type="match status" value="1"/>
</dbReference>
<feature type="compositionally biased region" description="Acidic residues" evidence="8">
    <location>
        <begin position="537"/>
        <end position="546"/>
    </location>
</feature>
<keyword evidence="6 7" id="KW-0804">Transcription</keyword>
<comment type="similarity">
    <text evidence="7">Belongs to the NusA family.</text>
</comment>
<dbReference type="SUPFAM" id="SSF50249">
    <property type="entry name" value="Nucleic acid-binding proteins"/>
    <property type="match status" value="1"/>
</dbReference>
<dbReference type="Pfam" id="PF26594">
    <property type="entry name" value="KH_NusA_2nd"/>
    <property type="match status" value="1"/>
</dbReference>
<dbReference type="CDD" id="cd22529">
    <property type="entry name" value="KH-II_NusA_rpt2"/>
    <property type="match status" value="1"/>
</dbReference>
<gene>
    <name evidence="7 10" type="primary">nusA</name>
    <name evidence="10" type="ORF">KN71_003215</name>
</gene>
<proteinExistence type="inferred from homology"/>
<dbReference type="AlphaFoldDB" id="A0A454CAJ6"/>
<evidence type="ECO:0000259" key="9">
    <source>
        <dbReference type="PROSITE" id="PS50126"/>
    </source>
</evidence>
<dbReference type="Gene3D" id="3.30.1480.10">
    <property type="entry name" value="NusA, N-terminal domain"/>
    <property type="match status" value="1"/>
</dbReference>
<dbReference type="GO" id="GO:0031564">
    <property type="term" value="P:transcription antitermination"/>
    <property type="evidence" value="ECO:0007669"/>
    <property type="project" value="UniProtKB-UniRule"/>
</dbReference>
<evidence type="ECO:0000256" key="1">
    <source>
        <dbReference type="ARBA" id="ARBA00022472"/>
    </source>
</evidence>
<dbReference type="NCBIfam" id="TIGR01953">
    <property type="entry name" value="NusA"/>
    <property type="match status" value="1"/>
</dbReference>
<dbReference type="InterPro" id="IPR015946">
    <property type="entry name" value="KH_dom-like_a/b"/>
</dbReference>
<evidence type="ECO:0000256" key="6">
    <source>
        <dbReference type="ARBA" id="ARBA00023163"/>
    </source>
</evidence>
<dbReference type="SMART" id="SM00316">
    <property type="entry name" value="S1"/>
    <property type="match status" value="1"/>
</dbReference>
<dbReference type="EMBL" id="CP033021">
    <property type="protein sequence ID" value="AYN65676.1"/>
    <property type="molecule type" value="Genomic_DNA"/>
</dbReference>
<sequence length="546" mass="62385">MPPFLLKIDKKGMKMSEIKLTAKEIYKQIYNLSQIKKIDQAEVVEAFKNTVTKLITETYDEEADLEFIFDQENDNFAIINHNKVVVGDPITSEEKDRLTRCIEIPLSDAKKIDPNAEIGDSLSQEINFEYFSKKDYNKILANFSQDIKNLERKMTCEKYASEVGNSTKAKIVSVNKGKVNLELRDGTLAFMPSNFVNQRIISKLNPGDWIDVVIEEVKEENSNAQIIVSSVESRLLQKLFEIEIPEISQGLISIVNIARIPGERAKVSIKKSNDAPETMEEIGAIMGRDSERISTISRKLNGEKIDVVLYSDDIKEYIKNALSPAKVIDLIEVPSKNSYPSFNVIVPTIQHTLAIGKKGQNVSLASELVKAKLDILSQEQADERGIEYNFENGNITKEEIELLESGKKLHHSFKHPKTIGNKNASNKFNTFENSFNIDEFDEDLAEMRRKAQQNDNIFERQMFSNSLDEDLERTLSELNDDKENNVDENDLDPYSKSFDELNEQKNDEEEDYEKITATKMKDFKRDEDLSSGLENIDLSDLDDEKW</sequence>
<evidence type="ECO:0000256" key="8">
    <source>
        <dbReference type="SAM" id="MobiDB-lite"/>
    </source>
</evidence>
<dbReference type="GO" id="GO:0003723">
    <property type="term" value="F:RNA binding"/>
    <property type="evidence" value="ECO:0007669"/>
    <property type="project" value="UniProtKB-UniRule"/>
</dbReference>
<dbReference type="InterPro" id="IPR009019">
    <property type="entry name" value="KH_sf_prok-type"/>
</dbReference>
<dbReference type="PANTHER" id="PTHR22648:SF0">
    <property type="entry name" value="TRANSCRIPTION TERMINATION_ANTITERMINATION PROTEIN NUSA"/>
    <property type="match status" value="1"/>
</dbReference>
<dbReference type="InterPro" id="IPR013735">
    <property type="entry name" value="TF_NusA_N"/>
</dbReference>
<dbReference type="InterPro" id="IPR030842">
    <property type="entry name" value="TF_NusA_bacterial"/>
</dbReference>
<keyword evidence="1 7" id="KW-0806">Transcription termination</keyword>
<feature type="region of interest" description="Disordered" evidence="8">
    <location>
        <begin position="477"/>
        <end position="546"/>
    </location>
</feature>
<dbReference type="Proteomes" id="UP000029712">
    <property type="component" value="Chromosome"/>
</dbReference>
<reference evidence="10 11" key="2">
    <citation type="submission" date="2018-10" db="EMBL/GenBank/DDBJ databases">
        <title>Detection and isolation of Mycoplasma hominis as a predominant microorganism from pelvic cavity of patient with salpingitis and tubo-ovarian abscess.</title>
        <authorList>
            <person name="Guschin A.E."/>
            <person name="Khayrullina G.A."/>
            <person name="Rakovskaya I.V."/>
            <person name="Shelenkov A.A."/>
            <person name="Shagin D.A."/>
        </authorList>
    </citation>
    <scope>NUCLEOTIDE SEQUENCE [LARGE SCALE GENOMIC DNA]</scope>
    <source>
        <strain evidence="11">TOA</strain>
    </source>
</reference>
<evidence type="ECO:0000256" key="5">
    <source>
        <dbReference type="ARBA" id="ARBA00023015"/>
    </source>
</evidence>
<keyword evidence="3 7" id="KW-0889">Transcription antitermination</keyword>
<comment type="function">
    <text evidence="7">Participates in both transcription termination and antitermination.</text>
</comment>
<dbReference type="Pfam" id="PF08529">
    <property type="entry name" value="NusA_N"/>
    <property type="match status" value="1"/>
</dbReference>
<organism evidence="10 11">
    <name type="scientific">Metamycoplasma hominis</name>
    <name type="common">Mycoplasma hominis</name>
    <dbReference type="NCBI Taxonomy" id="2098"/>
    <lineage>
        <taxon>Bacteria</taxon>
        <taxon>Bacillati</taxon>
        <taxon>Mycoplasmatota</taxon>
        <taxon>Mycoplasmoidales</taxon>
        <taxon>Metamycoplasmataceae</taxon>
        <taxon>Metamycoplasma</taxon>
    </lineage>
</organism>
<accession>A0A454CAJ6</accession>
<dbReference type="Gene3D" id="3.30.300.20">
    <property type="match status" value="2"/>
</dbReference>
<name>A0A454CAJ6_METHO</name>
<dbReference type="GO" id="GO:0005829">
    <property type="term" value="C:cytosol"/>
    <property type="evidence" value="ECO:0007669"/>
    <property type="project" value="TreeGrafter"/>
</dbReference>
<evidence type="ECO:0000256" key="4">
    <source>
        <dbReference type="ARBA" id="ARBA00022884"/>
    </source>
</evidence>
<comment type="subcellular location">
    <subcellularLocation>
        <location evidence="7">Cytoplasm</location>
    </subcellularLocation>
</comment>
<dbReference type="InterPro" id="IPR003029">
    <property type="entry name" value="S1_domain"/>
</dbReference>
<evidence type="ECO:0000313" key="11">
    <source>
        <dbReference type="Proteomes" id="UP000029712"/>
    </source>
</evidence>
<feature type="compositionally biased region" description="Basic and acidic residues" evidence="8">
    <location>
        <begin position="513"/>
        <end position="528"/>
    </location>
</feature>